<name>A0A1G1Z6K7_9BACT</name>
<feature type="transmembrane region" description="Helical" evidence="2">
    <location>
        <begin position="167"/>
        <end position="189"/>
    </location>
</feature>
<dbReference type="GO" id="GO:0005992">
    <property type="term" value="P:trehalose biosynthetic process"/>
    <property type="evidence" value="ECO:0007669"/>
    <property type="project" value="InterPro"/>
</dbReference>
<dbReference type="Proteomes" id="UP000178744">
    <property type="component" value="Unassembled WGS sequence"/>
</dbReference>
<dbReference type="InterPro" id="IPR003660">
    <property type="entry name" value="HAMP_dom"/>
</dbReference>
<proteinExistence type="inferred from homology"/>
<feature type="transmembrane region" description="Helical" evidence="2">
    <location>
        <begin position="6"/>
        <end position="27"/>
    </location>
</feature>
<dbReference type="InterPro" id="IPR001830">
    <property type="entry name" value="Glyco_trans_20"/>
</dbReference>
<evidence type="ECO:0000313" key="4">
    <source>
        <dbReference type="EMBL" id="OGY60262.1"/>
    </source>
</evidence>
<dbReference type="GO" id="GO:0007165">
    <property type="term" value="P:signal transduction"/>
    <property type="evidence" value="ECO:0007669"/>
    <property type="project" value="InterPro"/>
</dbReference>
<dbReference type="PROSITE" id="PS50885">
    <property type="entry name" value="HAMP"/>
    <property type="match status" value="1"/>
</dbReference>
<keyword evidence="2" id="KW-0812">Transmembrane</keyword>
<dbReference type="EMBL" id="MHIY01000004">
    <property type="protein sequence ID" value="OGY60262.1"/>
    <property type="molecule type" value="Genomic_DNA"/>
</dbReference>
<dbReference type="CDD" id="cd03788">
    <property type="entry name" value="GT20_TPS"/>
    <property type="match status" value="1"/>
</dbReference>
<feature type="domain" description="HAMP" evidence="3">
    <location>
        <begin position="187"/>
        <end position="239"/>
    </location>
</feature>
<keyword evidence="2" id="KW-0472">Membrane</keyword>
<organism evidence="4 5">
    <name type="scientific">Candidatus Colwellbacteria bacterium RIFCSPLOWO2_01_FULL_48_10</name>
    <dbReference type="NCBI Taxonomy" id="1797690"/>
    <lineage>
        <taxon>Bacteria</taxon>
        <taxon>Candidatus Colwelliibacteriota</taxon>
    </lineage>
</organism>
<reference evidence="4 5" key="1">
    <citation type="journal article" date="2016" name="Nat. Commun.">
        <title>Thousands of microbial genomes shed light on interconnected biogeochemical processes in an aquifer system.</title>
        <authorList>
            <person name="Anantharaman K."/>
            <person name="Brown C.T."/>
            <person name="Hug L.A."/>
            <person name="Sharon I."/>
            <person name="Castelle C.J."/>
            <person name="Probst A.J."/>
            <person name="Thomas B.C."/>
            <person name="Singh A."/>
            <person name="Wilkins M.J."/>
            <person name="Karaoz U."/>
            <person name="Brodie E.L."/>
            <person name="Williams K.H."/>
            <person name="Hubbard S.S."/>
            <person name="Banfield J.F."/>
        </authorList>
    </citation>
    <scope>NUCLEOTIDE SEQUENCE [LARGE SCALE GENOMIC DNA]</scope>
</reference>
<evidence type="ECO:0000313" key="5">
    <source>
        <dbReference type="Proteomes" id="UP000178744"/>
    </source>
</evidence>
<dbReference type="Pfam" id="PF00982">
    <property type="entry name" value="Glyco_transf_20"/>
    <property type="match status" value="1"/>
</dbReference>
<dbReference type="GO" id="GO:0016020">
    <property type="term" value="C:membrane"/>
    <property type="evidence" value="ECO:0007669"/>
    <property type="project" value="InterPro"/>
</dbReference>
<dbReference type="PANTHER" id="PTHR10788">
    <property type="entry name" value="TREHALOSE-6-PHOSPHATE SYNTHASE"/>
    <property type="match status" value="1"/>
</dbReference>
<sequence>MKITLRLITSLLIVTTFVAGSFSYVQYRAEKNRLVRELERRVVILSDALKESLESPLESKNLSKISRVIERFSKREKLLGLVLYKNDGTVLAQSPADFKDLKSQASYPDEGWAENESSGRFEKIDGKLAYAYRTPLVADDQPLQSLLILQDAHYIDVRIKGIWKNNFIRLLILTVLIVLTTLLVVRWSITGPIAQVADWIKQLRLGEAQQPPKALRGDILGPLAKEVSQMAMSLQAARAAAEKEAQLRLSGESIWTPEKLKEHVRVKLGNKSLFLVSNREPYMHVRQKRAIETIVPASGMVTALEPVMRATGGTWIAHGAGDADREVCDASNKVQVPPGEPAYTLKRVWLTKEEENGHYYGFSNEGLWPLCHITHTRPVFRLDDWIQYQKVNEKFAESLLQEIGNEESPLILIQDYHFALLPLLIKNKRPDAKIAIFWHIPWPNPESFGICPWKQEILMGMMGADIIGFHTQFHCNNFLDTVDNTLECKITWENFSLERGGHETLVRPFPISVAFPGKDDSGKEVSELRQESESLKVSLLKDNGISAKFLGVGVDRLDYTKGIIERFRAIERFLEKYPQYIGRFAFVELGAPSRTHIQKYHDFVAEVEKTAEAINWRFQSKTWKPILLLKAHHSHEAIAPFYRAADLCLVTSLHDGMNLVAKEFVASRSDVDGVLILSQFTGASRELPDAVIVNPYDVEAMADAIYVSLEMPPEDRARRMKQMRSVVQDRNVYRWAANIITAMSRLPSKGNKKESELV</sequence>
<dbReference type="GO" id="GO:0003825">
    <property type="term" value="F:alpha,alpha-trehalose-phosphate synthase (UDP-forming) activity"/>
    <property type="evidence" value="ECO:0007669"/>
    <property type="project" value="TreeGrafter"/>
</dbReference>
<dbReference type="PANTHER" id="PTHR10788:SF106">
    <property type="entry name" value="BCDNA.GH08860"/>
    <property type="match status" value="1"/>
</dbReference>
<keyword evidence="2" id="KW-1133">Transmembrane helix</keyword>
<protein>
    <recommendedName>
        <fullName evidence="3">HAMP domain-containing protein</fullName>
    </recommendedName>
</protein>
<comment type="similarity">
    <text evidence="1">Belongs to the glycosyltransferase 20 family.</text>
</comment>
<evidence type="ECO:0000259" key="3">
    <source>
        <dbReference type="PROSITE" id="PS50885"/>
    </source>
</evidence>
<dbReference type="Gene3D" id="6.10.340.10">
    <property type="match status" value="1"/>
</dbReference>
<evidence type="ECO:0000256" key="1">
    <source>
        <dbReference type="ARBA" id="ARBA00008799"/>
    </source>
</evidence>
<comment type="caution">
    <text evidence="4">The sequence shown here is derived from an EMBL/GenBank/DDBJ whole genome shotgun (WGS) entry which is preliminary data.</text>
</comment>
<dbReference type="AlphaFoldDB" id="A0A1G1Z6K7"/>
<gene>
    <name evidence="4" type="ORF">A3B23_02665</name>
</gene>
<accession>A0A1G1Z6K7</accession>
<dbReference type="SUPFAM" id="SSF53756">
    <property type="entry name" value="UDP-Glycosyltransferase/glycogen phosphorylase"/>
    <property type="match status" value="1"/>
</dbReference>
<evidence type="ECO:0000256" key="2">
    <source>
        <dbReference type="SAM" id="Phobius"/>
    </source>
</evidence>
<dbReference type="Gene3D" id="3.40.50.2000">
    <property type="entry name" value="Glycogen Phosphorylase B"/>
    <property type="match status" value="2"/>
</dbReference>
<dbReference type="STRING" id="1797690.A3B23_02665"/>